<gene>
    <name evidence="7" type="ORF">QE375_000875</name>
</gene>
<dbReference type="InterPro" id="IPR014729">
    <property type="entry name" value="Rossmann-like_a/b/a_fold"/>
</dbReference>
<evidence type="ECO:0000313" key="8">
    <source>
        <dbReference type="Proteomes" id="UP001249291"/>
    </source>
</evidence>
<keyword evidence="2 5" id="KW-0547">Nucleotide-binding</keyword>
<evidence type="ECO:0000256" key="4">
    <source>
        <dbReference type="ARBA" id="ARBA00023146"/>
    </source>
</evidence>
<dbReference type="InterPro" id="IPR049940">
    <property type="entry name" value="GluQ/Sye"/>
</dbReference>
<comment type="caution">
    <text evidence="7">The sequence shown here is derived from an EMBL/GenBank/DDBJ whole genome shotgun (WGS) entry which is preliminary data.</text>
</comment>
<keyword evidence="4 5" id="KW-0030">Aminoacyl-tRNA synthetase</keyword>
<comment type="similarity">
    <text evidence="5">Belongs to the class-I aminoacyl-tRNA synthetase family.</text>
</comment>
<evidence type="ECO:0000256" key="1">
    <source>
        <dbReference type="ARBA" id="ARBA00022598"/>
    </source>
</evidence>
<dbReference type="Proteomes" id="UP001249291">
    <property type="component" value="Unassembled WGS sequence"/>
</dbReference>
<proteinExistence type="inferred from homology"/>
<protein>
    <submittedName>
        <fullName evidence="7">Glutamyl/glutaminyl-tRNA synthetase</fullName>
    </submittedName>
</protein>
<sequence>MATPHPLTTTASGADVRVRFCPSPTGLPHVGMVRTALFNWAYARHNGGKMVFRIEDTDAARDSEESFRQLVDALTWLKIDWDEGVEVGGHPTLPTVSPSATTSIAA</sequence>
<dbReference type="PANTHER" id="PTHR43311">
    <property type="entry name" value="GLUTAMATE--TRNA LIGASE"/>
    <property type="match status" value="1"/>
</dbReference>
<dbReference type="PRINTS" id="PR00987">
    <property type="entry name" value="TRNASYNTHGLU"/>
</dbReference>
<keyword evidence="5" id="KW-0648">Protein biosynthesis</keyword>
<dbReference type="Gene3D" id="3.40.50.620">
    <property type="entry name" value="HUPs"/>
    <property type="match status" value="1"/>
</dbReference>
<keyword evidence="1 5" id="KW-0436">Ligase</keyword>
<evidence type="ECO:0000259" key="6">
    <source>
        <dbReference type="Pfam" id="PF00749"/>
    </source>
</evidence>
<evidence type="ECO:0000313" key="7">
    <source>
        <dbReference type="EMBL" id="MDR6141321.1"/>
    </source>
</evidence>
<dbReference type="SUPFAM" id="SSF52374">
    <property type="entry name" value="Nucleotidylyl transferase"/>
    <property type="match status" value="1"/>
</dbReference>
<keyword evidence="8" id="KW-1185">Reference proteome</keyword>
<evidence type="ECO:0000256" key="5">
    <source>
        <dbReference type="RuleBase" id="RU363037"/>
    </source>
</evidence>
<evidence type="ECO:0000256" key="3">
    <source>
        <dbReference type="ARBA" id="ARBA00022840"/>
    </source>
</evidence>
<dbReference type="PANTHER" id="PTHR43311:SF2">
    <property type="entry name" value="GLUTAMATE--TRNA LIGASE, MITOCHONDRIAL-RELATED"/>
    <property type="match status" value="1"/>
</dbReference>
<evidence type="ECO:0000256" key="2">
    <source>
        <dbReference type="ARBA" id="ARBA00022741"/>
    </source>
</evidence>
<reference evidence="7 8" key="1">
    <citation type="submission" date="2023-08" db="EMBL/GenBank/DDBJ databases">
        <title>Functional and genomic diversity of the sorghum phyllosphere microbiome.</title>
        <authorList>
            <person name="Shade A."/>
        </authorList>
    </citation>
    <scope>NUCLEOTIDE SEQUENCE [LARGE SCALE GENOMIC DNA]</scope>
    <source>
        <strain evidence="7 8">SORGH_AS_0445</strain>
    </source>
</reference>
<dbReference type="EMBL" id="JAVIZQ010000001">
    <property type="protein sequence ID" value="MDR6141321.1"/>
    <property type="molecule type" value="Genomic_DNA"/>
</dbReference>
<dbReference type="Pfam" id="PF00749">
    <property type="entry name" value="tRNA-synt_1c"/>
    <property type="match status" value="1"/>
</dbReference>
<organism evidence="7 8">
    <name type="scientific">Microbacterium foliorum</name>
    <dbReference type="NCBI Taxonomy" id="104336"/>
    <lineage>
        <taxon>Bacteria</taxon>
        <taxon>Bacillati</taxon>
        <taxon>Actinomycetota</taxon>
        <taxon>Actinomycetes</taxon>
        <taxon>Micrococcales</taxon>
        <taxon>Microbacteriaceae</taxon>
        <taxon>Microbacterium</taxon>
    </lineage>
</organism>
<keyword evidence="3 5" id="KW-0067">ATP-binding</keyword>
<feature type="domain" description="Glutamyl/glutaminyl-tRNA synthetase class Ib catalytic" evidence="6">
    <location>
        <begin position="16"/>
        <end position="85"/>
    </location>
</feature>
<accession>A0ABU1HMR3</accession>
<name>A0ABU1HMR3_9MICO</name>
<dbReference type="InterPro" id="IPR020058">
    <property type="entry name" value="Glu/Gln-tRNA-synth_Ib_cat-dom"/>
</dbReference>
<dbReference type="InterPro" id="IPR000924">
    <property type="entry name" value="Glu/Gln-tRNA-synth"/>
</dbReference>